<dbReference type="AlphaFoldDB" id="A0A136Q1L7"/>
<dbReference type="RefSeq" id="WP_066521969.1">
    <property type="nucleotide sequence ID" value="NZ_CABMOF010000007.1"/>
</dbReference>
<gene>
    <name evidence="9" type="ORF">HMPREF3293_02465</name>
</gene>
<dbReference type="Pfam" id="PF09594">
    <property type="entry name" value="GT87"/>
    <property type="match status" value="1"/>
</dbReference>
<dbReference type="OrthoDB" id="2039475at2"/>
<keyword evidence="3" id="KW-0808">Transferase</keyword>
<dbReference type="STRING" id="626937.HMPREF3293_02465"/>
<feature type="transmembrane region" description="Helical" evidence="8">
    <location>
        <begin position="427"/>
        <end position="453"/>
    </location>
</feature>
<feature type="transmembrane region" description="Helical" evidence="8">
    <location>
        <begin position="298"/>
        <end position="314"/>
    </location>
</feature>
<feature type="transmembrane region" description="Helical" evidence="8">
    <location>
        <begin position="169"/>
        <end position="186"/>
    </location>
</feature>
<dbReference type="InterPro" id="IPR018584">
    <property type="entry name" value="GT87"/>
</dbReference>
<evidence type="ECO:0000256" key="8">
    <source>
        <dbReference type="SAM" id="Phobius"/>
    </source>
</evidence>
<keyword evidence="10" id="KW-1185">Reference proteome</keyword>
<evidence type="ECO:0000313" key="10">
    <source>
        <dbReference type="Proteomes" id="UP000070366"/>
    </source>
</evidence>
<keyword evidence="2" id="KW-1003">Cell membrane</keyword>
<sequence length="760" mass="86514">MEMQSRNREKTYYKLLFYVAMIAAIFVFFCTYFITRGAAAGSILYIDIHDTFMDFFNSVVNTAVDPYADAGIIYPPLCTIFYRAILHMISPNVFQEIIIDATPAAQPEELKLFQGFWIPFILYAAITFIIFIIALERFKGGKLSEKILFIAVLLLSSPVLFLFERGNILFVALISSILYFSLYDSEKKWKRELALICLAVAFAVKIYPIVFGVLLLRDKRWKEILRLIVYCIVLFVLPFFMFNGFESMKLFIKQLMGVSSSQGTAMTFGGQLNFSKSFMYINEMLGWDIPNLQSAAQFFNWLLTGLAIISLFILKERWKVAAVGAALIAGFPGMSISYVLVFFIIPIVLLLDSNERNKILNYVYLFFMIVMIMPKVFLDAEMGGGSRYIGGKLDSFAFMGIVLLAIGESVIYLACQISKWGEIKKGFCLGIILGCLTAVIVVQIFVCPGAWYYTEDKYEKLFGQDSNLVAVTKNSSGKIMDQYISETEAMEELFGEEYYLAFNTAVLEDNEAHSAKNLLSHFDTENIDETYYDSGDIIYYYAGQENNGVGSPETFYHLQSDEYVQIAIPIYSSSQKFLIDCFITSEEESYINFIIKEEATRCGEDMVTSVSVLPETKHYLIEIEAQEESTLGGYLILSFPEGIYTIEQLKIFPVDDPVKTFKEERKNNQWEIEVTQPVVFSTEHVYDDIKEFLIDGESREPIKVNGRYAGIYVYPDDSQIQVIKKPLGIKVGLSFLIIVTGAATIIWRGIHNRKKSRKPK</sequence>
<comment type="caution">
    <text evidence="9">The sequence shown here is derived from an EMBL/GenBank/DDBJ whole genome shotgun (WGS) entry which is preliminary data.</text>
</comment>
<comment type="similarity">
    <text evidence="7">Belongs to the glycosyltransferase 87 family.</text>
</comment>
<feature type="transmembrane region" description="Helical" evidence="8">
    <location>
        <begin position="727"/>
        <end position="750"/>
    </location>
</feature>
<evidence type="ECO:0000256" key="3">
    <source>
        <dbReference type="ARBA" id="ARBA00022679"/>
    </source>
</evidence>
<dbReference type="PATRIC" id="fig|626937.4.peg.2423"/>
<feature type="transmembrane region" description="Helical" evidence="8">
    <location>
        <begin position="320"/>
        <end position="347"/>
    </location>
</feature>
<reference evidence="9 10" key="1">
    <citation type="submission" date="2016-02" db="EMBL/GenBank/DDBJ databases">
        <authorList>
            <person name="Wen L."/>
            <person name="He K."/>
            <person name="Yang H."/>
        </authorList>
    </citation>
    <scope>NUCLEOTIDE SEQUENCE [LARGE SCALE GENOMIC DNA]</scope>
    <source>
        <strain evidence="9 10">DSM 22607</strain>
    </source>
</reference>
<evidence type="ECO:0008006" key="11">
    <source>
        <dbReference type="Google" id="ProtNLM"/>
    </source>
</evidence>
<keyword evidence="4 8" id="KW-0812">Transmembrane</keyword>
<evidence type="ECO:0000256" key="6">
    <source>
        <dbReference type="ARBA" id="ARBA00023136"/>
    </source>
</evidence>
<feature type="transmembrane region" description="Helical" evidence="8">
    <location>
        <begin position="193"/>
        <end position="215"/>
    </location>
</feature>
<comment type="subcellular location">
    <subcellularLocation>
        <location evidence="1">Cell membrane</location>
        <topology evidence="1">Multi-pass membrane protein</topology>
    </subcellularLocation>
</comment>
<dbReference type="GO" id="GO:0005886">
    <property type="term" value="C:plasma membrane"/>
    <property type="evidence" value="ECO:0007669"/>
    <property type="project" value="UniProtKB-SubCell"/>
</dbReference>
<evidence type="ECO:0000256" key="2">
    <source>
        <dbReference type="ARBA" id="ARBA00022475"/>
    </source>
</evidence>
<evidence type="ECO:0000256" key="7">
    <source>
        <dbReference type="ARBA" id="ARBA00024033"/>
    </source>
</evidence>
<name>A0A136Q1L7_9FIRM</name>
<dbReference type="EMBL" id="LSZW01000064">
    <property type="protein sequence ID" value="KXK64386.1"/>
    <property type="molecule type" value="Genomic_DNA"/>
</dbReference>
<feature type="transmembrane region" description="Helical" evidence="8">
    <location>
        <begin position="12"/>
        <end position="34"/>
    </location>
</feature>
<evidence type="ECO:0000313" key="9">
    <source>
        <dbReference type="EMBL" id="KXK64386.1"/>
    </source>
</evidence>
<dbReference type="KEGG" id="cmiu:B1H56_01065"/>
<protein>
    <recommendedName>
        <fullName evidence="11">DUF2029 domain-containing protein</fullName>
    </recommendedName>
</protein>
<evidence type="ECO:0000256" key="1">
    <source>
        <dbReference type="ARBA" id="ARBA00004651"/>
    </source>
</evidence>
<feature type="transmembrane region" description="Helical" evidence="8">
    <location>
        <begin position="397"/>
        <end position="415"/>
    </location>
</feature>
<organism evidence="9 10">
    <name type="scientific">Christensenella minuta</name>
    <dbReference type="NCBI Taxonomy" id="626937"/>
    <lineage>
        <taxon>Bacteria</taxon>
        <taxon>Bacillati</taxon>
        <taxon>Bacillota</taxon>
        <taxon>Clostridia</taxon>
        <taxon>Christensenellales</taxon>
        <taxon>Christensenellaceae</taxon>
        <taxon>Christensenella</taxon>
    </lineage>
</organism>
<keyword evidence="6 8" id="KW-0472">Membrane</keyword>
<feature type="transmembrane region" description="Helical" evidence="8">
    <location>
        <begin position="116"/>
        <end position="135"/>
    </location>
</feature>
<evidence type="ECO:0000256" key="5">
    <source>
        <dbReference type="ARBA" id="ARBA00022989"/>
    </source>
</evidence>
<dbReference type="GO" id="GO:0016758">
    <property type="term" value="F:hexosyltransferase activity"/>
    <property type="evidence" value="ECO:0007669"/>
    <property type="project" value="InterPro"/>
</dbReference>
<keyword evidence="5 8" id="KW-1133">Transmembrane helix</keyword>
<accession>A0A136Q1L7</accession>
<dbReference type="Proteomes" id="UP000070366">
    <property type="component" value="Unassembled WGS sequence"/>
</dbReference>
<feature type="transmembrane region" description="Helical" evidence="8">
    <location>
        <begin position="227"/>
        <end position="245"/>
    </location>
</feature>
<proteinExistence type="inferred from homology"/>
<evidence type="ECO:0000256" key="4">
    <source>
        <dbReference type="ARBA" id="ARBA00022692"/>
    </source>
</evidence>
<feature type="transmembrane region" description="Helical" evidence="8">
    <location>
        <begin position="359"/>
        <end position="377"/>
    </location>
</feature>
<feature type="transmembrane region" description="Helical" evidence="8">
    <location>
        <begin position="147"/>
        <end position="163"/>
    </location>
</feature>